<dbReference type="PANTHER" id="PTHR33371:SF15">
    <property type="entry name" value="LIPOPROTEIN LPRN"/>
    <property type="match status" value="1"/>
</dbReference>
<dbReference type="Pfam" id="PF02470">
    <property type="entry name" value="MlaD"/>
    <property type="match status" value="1"/>
</dbReference>
<dbReference type="InterPro" id="IPR024516">
    <property type="entry name" value="Mce_C"/>
</dbReference>
<keyword evidence="5" id="KW-1185">Reference proteome</keyword>
<accession>A0ABZ1NGR3</accession>
<proteinExistence type="predicted"/>
<name>A0ABZ1NGR3_9NOCA</name>
<sequence>MAKPPPATPHPRACDPISSLPDRSEHRAFTARHRVLSTAAAAAAVTVIAGCGLTVASLPLPEPGTGSETYTLHAVFDNALNLPDQAKVKIGGSDVGIVSSIKAENFQAVIDMEINTAIAVAKGSTAELRQATPLGDVFIALSQPSDTSQGTLSDGDTLTRDFTAAGATVEELLISVSLLFNGGGVANLSRLGSELSEILQGHGGDLAHLITEMTGVVGELNNNSARIDTVLSEFNSLADTLEAGTSELGQVADSLPQAIGAIAENNKAIGDMLTTVSTTTAALGDYSATTGDQLSALLTELGNLTNALAASGDDFGSMMDQVHAIRPGLDATMRGKSFVAYATLTHLDIGLLSDPEHSKLYDLRDVNDFVGSFIQVLQVVQGRVSKPR</sequence>
<gene>
    <name evidence="4" type="ORF">OG308_15935</name>
</gene>
<dbReference type="InterPro" id="IPR052336">
    <property type="entry name" value="MlaD_Phospholipid_Transporter"/>
</dbReference>
<dbReference type="Pfam" id="PF11887">
    <property type="entry name" value="Mce4_CUP1"/>
    <property type="match status" value="1"/>
</dbReference>
<protein>
    <submittedName>
        <fullName evidence="4">MCE family protein</fullName>
    </submittedName>
</protein>
<evidence type="ECO:0000259" key="2">
    <source>
        <dbReference type="Pfam" id="PF02470"/>
    </source>
</evidence>
<feature type="region of interest" description="Disordered" evidence="1">
    <location>
        <begin position="1"/>
        <end position="21"/>
    </location>
</feature>
<dbReference type="Proteomes" id="UP001621418">
    <property type="component" value="Chromosome"/>
</dbReference>
<evidence type="ECO:0000313" key="5">
    <source>
        <dbReference type="Proteomes" id="UP001621418"/>
    </source>
</evidence>
<organism evidence="4 5">
    <name type="scientific">Nocardia salmonicida</name>
    <dbReference type="NCBI Taxonomy" id="53431"/>
    <lineage>
        <taxon>Bacteria</taxon>
        <taxon>Bacillati</taxon>
        <taxon>Actinomycetota</taxon>
        <taxon>Actinomycetes</taxon>
        <taxon>Mycobacteriales</taxon>
        <taxon>Nocardiaceae</taxon>
        <taxon>Nocardia</taxon>
    </lineage>
</organism>
<dbReference type="InterPro" id="IPR005693">
    <property type="entry name" value="Mce"/>
</dbReference>
<dbReference type="PANTHER" id="PTHR33371">
    <property type="entry name" value="INTERMEMBRANE PHOSPHOLIPID TRANSPORT SYSTEM BINDING PROTEIN MLAD-RELATED"/>
    <property type="match status" value="1"/>
</dbReference>
<dbReference type="RefSeq" id="WP_405151121.1">
    <property type="nucleotide sequence ID" value="NZ_CP109527.1"/>
</dbReference>
<dbReference type="EMBL" id="CP109527">
    <property type="protein sequence ID" value="WTY39210.1"/>
    <property type="molecule type" value="Genomic_DNA"/>
</dbReference>
<reference evidence="4 5" key="1">
    <citation type="submission" date="2022-10" db="EMBL/GenBank/DDBJ databases">
        <title>The complete genomes of actinobacterial strains from the NBC collection.</title>
        <authorList>
            <person name="Joergensen T.S."/>
            <person name="Alvarez Arevalo M."/>
            <person name="Sterndorff E.B."/>
            <person name="Faurdal D."/>
            <person name="Vuksanovic O."/>
            <person name="Mourched A.-S."/>
            <person name="Charusanti P."/>
            <person name="Shaw S."/>
            <person name="Blin K."/>
            <person name="Weber T."/>
        </authorList>
    </citation>
    <scope>NUCLEOTIDE SEQUENCE [LARGE SCALE GENOMIC DNA]</scope>
    <source>
        <strain evidence="4 5">NBC_01413</strain>
    </source>
</reference>
<dbReference type="NCBIfam" id="TIGR00996">
    <property type="entry name" value="Mtu_fam_mce"/>
    <property type="match status" value="1"/>
</dbReference>
<evidence type="ECO:0000313" key="4">
    <source>
        <dbReference type="EMBL" id="WTY39210.1"/>
    </source>
</evidence>
<dbReference type="InterPro" id="IPR003399">
    <property type="entry name" value="Mce/MlaD"/>
</dbReference>
<evidence type="ECO:0000256" key="1">
    <source>
        <dbReference type="SAM" id="MobiDB-lite"/>
    </source>
</evidence>
<evidence type="ECO:0000259" key="3">
    <source>
        <dbReference type="Pfam" id="PF11887"/>
    </source>
</evidence>
<feature type="domain" description="Mce/MlaD" evidence="2">
    <location>
        <begin position="69"/>
        <end position="143"/>
    </location>
</feature>
<feature type="domain" description="Mammalian cell entry C-terminal" evidence="3">
    <location>
        <begin position="149"/>
        <end position="336"/>
    </location>
</feature>